<sequence>MNATTTSTANGIEMPTIASLAPNNTSLHLNYHHPSMNDNQIVNDKIQSNGFLESMPPLPALIPPEQISLPINLSSPESLESRRDSLPFSVSSPAKSELSINTDVSSIDIRSDMGSLSIKSEKPAKTLRHVKKRVMCNKCEKSFCDKGALKIHNSSVHLREMHICTIPGCTKQFPSKRSR</sequence>
<dbReference type="AlphaFoldDB" id="A0A914YRE0"/>
<evidence type="ECO:0000259" key="2">
    <source>
        <dbReference type="PROSITE" id="PS50157"/>
    </source>
</evidence>
<dbReference type="InterPro" id="IPR013087">
    <property type="entry name" value="Znf_C2H2_type"/>
</dbReference>
<dbReference type="Proteomes" id="UP000887577">
    <property type="component" value="Unplaced"/>
</dbReference>
<dbReference type="GO" id="GO:0006355">
    <property type="term" value="P:regulation of DNA-templated transcription"/>
    <property type="evidence" value="ECO:0007669"/>
    <property type="project" value="TreeGrafter"/>
</dbReference>
<keyword evidence="1" id="KW-0863">Zinc-finger</keyword>
<dbReference type="PROSITE" id="PS00028">
    <property type="entry name" value="ZINC_FINGER_C2H2_1"/>
    <property type="match status" value="1"/>
</dbReference>
<name>A0A914YRE0_9BILA</name>
<evidence type="ECO:0000313" key="3">
    <source>
        <dbReference type="Proteomes" id="UP000887577"/>
    </source>
</evidence>
<keyword evidence="1" id="KW-0479">Metal-binding</keyword>
<dbReference type="GO" id="GO:0008270">
    <property type="term" value="F:zinc ion binding"/>
    <property type="evidence" value="ECO:0007669"/>
    <property type="project" value="UniProtKB-KW"/>
</dbReference>
<dbReference type="WBParaSite" id="PSU_v2.g3328.t1">
    <property type="protein sequence ID" value="PSU_v2.g3328.t1"/>
    <property type="gene ID" value="PSU_v2.g3328"/>
</dbReference>
<protein>
    <submittedName>
        <fullName evidence="4">C2H2-type domain-containing protein</fullName>
    </submittedName>
</protein>
<keyword evidence="3" id="KW-1185">Reference proteome</keyword>
<dbReference type="PROSITE" id="PS50157">
    <property type="entry name" value="ZINC_FINGER_C2H2_2"/>
    <property type="match status" value="1"/>
</dbReference>
<organism evidence="3 4">
    <name type="scientific">Panagrolaimus superbus</name>
    <dbReference type="NCBI Taxonomy" id="310955"/>
    <lineage>
        <taxon>Eukaryota</taxon>
        <taxon>Metazoa</taxon>
        <taxon>Ecdysozoa</taxon>
        <taxon>Nematoda</taxon>
        <taxon>Chromadorea</taxon>
        <taxon>Rhabditida</taxon>
        <taxon>Tylenchina</taxon>
        <taxon>Panagrolaimomorpha</taxon>
        <taxon>Panagrolaimoidea</taxon>
        <taxon>Panagrolaimidae</taxon>
        <taxon>Panagrolaimus</taxon>
    </lineage>
</organism>
<evidence type="ECO:0000256" key="1">
    <source>
        <dbReference type="PROSITE-ProRule" id="PRU00042"/>
    </source>
</evidence>
<feature type="domain" description="C2H2-type" evidence="2">
    <location>
        <begin position="134"/>
        <end position="162"/>
    </location>
</feature>
<dbReference type="PANTHER" id="PTHR15021">
    <property type="entry name" value="DISCONNECTED-RELATED"/>
    <property type="match status" value="1"/>
</dbReference>
<dbReference type="GO" id="GO:0005634">
    <property type="term" value="C:nucleus"/>
    <property type="evidence" value="ECO:0007669"/>
    <property type="project" value="TreeGrafter"/>
</dbReference>
<proteinExistence type="predicted"/>
<dbReference type="InterPro" id="IPR040436">
    <property type="entry name" value="Disconnected-like"/>
</dbReference>
<dbReference type="PANTHER" id="PTHR15021:SF0">
    <property type="entry name" value="DISCO-RELATED, ISOFORM A-RELATED"/>
    <property type="match status" value="1"/>
</dbReference>
<keyword evidence="1" id="KW-0862">Zinc</keyword>
<reference evidence="4" key="1">
    <citation type="submission" date="2022-11" db="UniProtKB">
        <authorList>
            <consortium name="WormBaseParasite"/>
        </authorList>
    </citation>
    <scope>IDENTIFICATION</scope>
</reference>
<accession>A0A914YRE0</accession>
<dbReference type="Gene3D" id="3.30.160.60">
    <property type="entry name" value="Classic Zinc Finger"/>
    <property type="match status" value="1"/>
</dbReference>
<evidence type="ECO:0000313" key="4">
    <source>
        <dbReference type="WBParaSite" id="PSU_v2.g3328.t1"/>
    </source>
</evidence>